<feature type="domain" description="Rho termination factor-like N-terminal" evidence="2">
    <location>
        <begin position="99"/>
        <end position="130"/>
    </location>
</feature>
<reference evidence="3 4" key="1">
    <citation type="submission" date="2019-01" db="EMBL/GenBank/DDBJ databases">
        <title>High-quality draft genome of. Pseudomonas songnenensis str. L103, a full-fledged denitrifier isolated from 100 meters deep aquifer in a heavily nitrogen fertilized agricultural area.</title>
        <authorList>
            <person name="Liu M."/>
            <person name="Liu B."/>
        </authorList>
    </citation>
    <scope>NUCLEOTIDE SEQUENCE [LARGE SCALE GENOMIC DNA]</scope>
    <source>
        <strain evidence="3 4">L103</strain>
    </source>
</reference>
<dbReference type="GO" id="GO:0006353">
    <property type="term" value="P:DNA-templated transcription termination"/>
    <property type="evidence" value="ECO:0007669"/>
    <property type="project" value="InterPro"/>
</dbReference>
<evidence type="ECO:0000313" key="3">
    <source>
        <dbReference type="EMBL" id="RYJ62210.1"/>
    </source>
</evidence>
<feature type="compositionally biased region" description="Basic and acidic residues" evidence="1">
    <location>
        <begin position="49"/>
        <end position="80"/>
    </location>
</feature>
<feature type="region of interest" description="Disordered" evidence="1">
    <location>
        <begin position="1"/>
        <end position="132"/>
    </location>
</feature>
<comment type="caution">
    <text evidence="3">The sequence shown here is derived from an EMBL/GenBank/DDBJ whole genome shotgun (WGS) entry which is preliminary data.</text>
</comment>
<feature type="compositionally biased region" description="Low complexity" evidence="1">
    <location>
        <begin position="86"/>
        <end position="98"/>
    </location>
</feature>
<feature type="compositionally biased region" description="Basic and acidic residues" evidence="1">
    <location>
        <begin position="1"/>
        <end position="36"/>
    </location>
</feature>
<accession>A0A482UGF3</accession>
<dbReference type="OrthoDB" id="200313at2"/>
<evidence type="ECO:0000259" key="2">
    <source>
        <dbReference type="Pfam" id="PF07498"/>
    </source>
</evidence>
<dbReference type="RefSeq" id="WP_126189492.1">
    <property type="nucleotide sequence ID" value="NZ_RWYU02000004.1"/>
</dbReference>
<dbReference type="Pfam" id="PF07498">
    <property type="entry name" value="Rho_N"/>
    <property type="match status" value="1"/>
</dbReference>
<gene>
    <name evidence="3" type="ORF">EJA06_010685</name>
</gene>
<evidence type="ECO:0000256" key="1">
    <source>
        <dbReference type="SAM" id="MobiDB-lite"/>
    </source>
</evidence>
<dbReference type="InterPro" id="IPR011112">
    <property type="entry name" value="Rho-like_N"/>
</dbReference>
<organism evidence="3 4">
    <name type="scientific">Pseudomonas songnenensis</name>
    <dbReference type="NCBI Taxonomy" id="1176259"/>
    <lineage>
        <taxon>Bacteria</taxon>
        <taxon>Pseudomonadati</taxon>
        <taxon>Pseudomonadota</taxon>
        <taxon>Gammaproteobacteria</taxon>
        <taxon>Pseudomonadales</taxon>
        <taxon>Pseudomonadaceae</taxon>
        <taxon>Pseudomonas</taxon>
    </lineage>
</organism>
<dbReference type="Proteomes" id="UP000282800">
    <property type="component" value="Unassembled WGS sequence"/>
</dbReference>
<name>A0A482UGF3_9PSED</name>
<dbReference type="EMBL" id="RWYU02000004">
    <property type="protein sequence ID" value="RYJ62210.1"/>
    <property type="molecule type" value="Genomic_DNA"/>
</dbReference>
<protein>
    <submittedName>
        <fullName evidence="3">Termination factor Rho</fullName>
    </submittedName>
</protein>
<evidence type="ECO:0000313" key="4">
    <source>
        <dbReference type="Proteomes" id="UP000282800"/>
    </source>
</evidence>
<sequence length="132" mass="14717">MPRGDKTKYTDKQQRKAEHIEESYEEHGVPEQEAEARAWATVNKQSGGGERKGGSGKSKSETAKRADRRDSAHRAADTRQGKSPNKSSARGAKSSSTSLAEMTRDQLMDKARERDIRGRSKMRKDELLKALS</sequence>
<dbReference type="AlphaFoldDB" id="A0A482UGF3"/>
<feature type="compositionally biased region" description="Basic and acidic residues" evidence="1">
    <location>
        <begin position="102"/>
        <end position="132"/>
    </location>
</feature>
<proteinExistence type="predicted"/>